<evidence type="ECO:0000313" key="2">
    <source>
        <dbReference type="Proteomes" id="UP000297565"/>
    </source>
</evidence>
<dbReference type="AlphaFoldDB" id="A0AAX2S186"/>
<name>A0AAX2S186_HISSO</name>
<protein>
    <submittedName>
        <fullName evidence="1">Phage tail assembly protein</fullName>
    </submittedName>
</protein>
<dbReference type="RefSeq" id="WP_012340320.1">
    <property type="nucleotide sequence ID" value="NZ_CP157211.1"/>
</dbReference>
<sequence>MKNKTVTLIQPLKRGETEINEIRLIKPNVNALKGLKMFDVMQMDVDAYCQLLPRVTQPSLGKMEILNLDPIDFTALCSEVIGFFVKTETNDTTENTTATQQA</sequence>
<gene>
    <name evidence="1" type="ORF">E2R48_09765</name>
</gene>
<evidence type="ECO:0000313" key="1">
    <source>
        <dbReference type="EMBL" id="TEW27318.1"/>
    </source>
</evidence>
<proteinExistence type="predicted"/>
<accession>A0AAX2S186</accession>
<dbReference type="GeneID" id="31487444"/>
<dbReference type="Proteomes" id="UP000297565">
    <property type="component" value="Unassembled WGS sequence"/>
</dbReference>
<dbReference type="EMBL" id="SNRV01000038">
    <property type="protein sequence ID" value="TEW27318.1"/>
    <property type="molecule type" value="Genomic_DNA"/>
</dbReference>
<dbReference type="InterPro" id="IPR019289">
    <property type="entry name" value="Phage_tail_E/E"/>
</dbReference>
<organism evidence="1 2">
    <name type="scientific">Histophilus somni</name>
    <name type="common">Haemophilus somnus</name>
    <dbReference type="NCBI Taxonomy" id="731"/>
    <lineage>
        <taxon>Bacteria</taxon>
        <taxon>Pseudomonadati</taxon>
        <taxon>Pseudomonadota</taxon>
        <taxon>Gammaproteobacteria</taxon>
        <taxon>Pasteurellales</taxon>
        <taxon>Pasteurellaceae</taxon>
        <taxon>Histophilus</taxon>
    </lineage>
</organism>
<reference evidence="1 2" key="1">
    <citation type="submission" date="2019-03" db="EMBL/GenBank/DDBJ databases">
        <title>Horizontal Gene Transfer Machinery in Histophilus somni.</title>
        <authorList>
            <person name="Mostafa Nazari M."/>
            <person name="Liljebjelke K."/>
        </authorList>
    </citation>
    <scope>NUCLEOTIDE SEQUENCE [LARGE SCALE GENOMIC DNA]</scope>
    <source>
        <strain evidence="1 2">UOC-EPH-KLM-04</strain>
    </source>
</reference>
<dbReference type="Pfam" id="PF10109">
    <property type="entry name" value="Phage_TAC_7"/>
    <property type="match status" value="1"/>
</dbReference>
<comment type="caution">
    <text evidence="1">The sequence shown here is derived from an EMBL/GenBank/DDBJ whole genome shotgun (WGS) entry which is preliminary data.</text>
</comment>